<feature type="domain" description="4Fe-4S Wbl-type" evidence="12">
    <location>
        <begin position="22"/>
        <end position="80"/>
    </location>
</feature>
<evidence type="ECO:0000313" key="14">
    <source>
        <dbReference type="Proteomes" id="UP000288711"/>
    </source>
</evidence>
<dbReference type="GO" id="GO:0003677">
    <property type="term" value="F:DNA binding"/>
    <property type="evidence" value="ECO:0007669"/>
    <property type="project" value="UniProtKB-KW"/>
</dbReference>
<dbReference type="InterPro" id="IPR003482">
    <property type="entry name" value="Whib"/>
</dbReference>
<keyword evidence="14" id="KW-1185">Reference proteome</keyword>
<dbReference type="GO" id="GO:0005737">
    <property type="term" value="C:cytoplasm"/>
    <property type="evidence" value="ECO:0007669"/>
    <property type="project" value="UniProtKB-SubCell"/>
</dbReference>
<evidence type="ECO:0000259" key="12">
    <source>
        <dbReference type="PROSITE" id="PS51674"/>
    </source>
</evidence>
<evidence type="ECO:0000256" key="9">
    <source>
        <dbReference type="ARBA" id="ARBA00023125"/>
    </source>
</evidence>
<dbReference type="Proteomes" id="UP000288711">
    <property type="component" value="Unassembled WGS sequence"/>
</dbReference>
<dbReference type="AlphaFoldDB" id="A0A444B2W5"/>
<evidence type="ECO:0000256" key="11">
    <source>
        <dbReference type="ARBA" id="ARBA00023163"/>
    </source>
</evidence>
<evidence type="ECO:0000256" key="6">
    <source>
        <dbReference type="ARBA" id="ARBA00023004"/>
    </source>
</evidence>
<comment type="subcellular location">
    <subcellularLocation>
        <location evidence="2">Cytoplasm</location>
    </subcellularLocation>
</comment>
<keyword evidence="9" id="KW-0238">DNA-binding</keyword>
<evidence type="ECO:0000256" key="7">
    <source>
        <dbReference type="ARBA" id="ARBA00023014"/>
    </source>
</evidence>
<protein>
    <recommendedName>
        <fullName evidence="12">4Fe-4S Wbl-type domain-containing protein</fullName>
    </recommendedName>
</protein>
<comment type="cofactor">
    <cofactor evidence="1">
        <name>[4Fe-4S] cluster</name>
        <dbReference type="ChEBI" id="CHEBI:49883"/>
    </cofactor>
</comment>
<evidence type="ECO:0000256" key="4">
    <source>
        <dbReference type="ARBA" id="ARBA00022485"/>
    </source>
</evidence>
<sequence length="85" mass="9540">MMPNERSRAATRTLATLNLHGACVRHPHPDWWFPERGRDDTDKALEVCASCPVRAMCLDYALAWDDQGVWGGTVDHERFGLGETA</sequence>
<dbReference type="GO" id="GO:0045454">
    <property type="term" value="P:cell redox homeostasis"/>
    <property type="evidence" value="ECO:0007669"/>
    <property type="project" value="TreeGrafter"/>
</dbReference>
<comment type="caution">
    <text evidence="13">The sequence shown here is derived from an EMBL/GenBank/DDBJ whole genome shotgun (WGS) entry which is preliminary data.</text>
</comment>
<proteinExistence type="inferred from homology"/>
<keyword evidence="5" id="KW-0479">Metal-binding</keyword>
<comment type="similarity">
    <text evidence="3">Belongs to the WhiB family.</text>
</comment>
<accession>A0A444B2W5</accession>
<evidence type="ECO:0000313" key="13">
    <source>
        <dbReference type="EMBL" id="RWU82681.1"/>
    </source>
</evidence>
<evidence type="ECO:0000256" key="8">
    <source>
        <dbReference type="ARBA" id="ARBA00023015"/>
    </source>
</evidence>
<dbReference type="PROSITE" id="PS51674">
    <property type="entry name" value="4FE4S_WBL"/>
    <property type="match status" value="1"/>
</dbReference>
<dbReference type="GO" id="GO:0047134">
    <property type="term" value="F:protein-disulfide reductase [NAD(P)H] activity"/>
    <property type="evidence" value="ECO:0007669"/>
    <property type="project" value="TreeGrafter"/>
</dbReference>
<evidence type="ECO:0000256" key="5">
    <source>
        <dbReference type="ARBA" id="ARBA00022723"/>
    </source>
</evidence>
<gene>
    <name evidence="13" type="ORF">CWN80_11005</name>
</gene>
<dbReference type="PANTHER" id="PTHR38839">
    <property type="entry name" value="TRANSCRIPTIONAL REGULATOR WHID-RELATED"/>
    <property type="match status" value="1"/>
</dbReference>
<keyword evidence="7" id="KW-0411">Iron-sulfur</keyword>
<keyword evidence="10" id="KW-1015">Disulfide bond</keyword>
<organism evidence="13 14">
    <name type="scientific">Janibacter hoylei PVAS-1</name>
    <dbReference type="NCBI Taxonomy" id="1210046"/>
    <lineage>
        <taxon>Bacteria</taxon>
        <taxon>Bacillati</taxon>
        <taxon>Actinomycetota</taxon>
        <taxon>Actinomycetes</taxon>
        <taxon>Micrococcales</taxon>
        <taxon>Intrasporangiaceae</taxon>
        <taxon>Janibacter</taxon>
    </lineage>
</organism>
<dbReference type="RefSeq" id="WP_157986930.1">
    <property type="nucleotide sequence ID" value="NZ_ALWX01000009.1"/>
</dbReference>
<dbReference type="EMBL" id="PIPF01000010">
    <property type="protein sequence ID" value="RWU82681.1"/>
    <property type="molecule type" value="Genomic_DNA"/>
</dbReference>
<keyword evidence="4" id="KW-0004">4Fe-4S</keyword>
<reference evidence="13 14" key="1">
    <citation type="journal article" date="2009" name="Int. J. Syst. Evol. Microbiol.">
        <title>Janibacter hoylei sp. nov., Bacillus isronensis sp. nov. and Bacillus aryabhattai sp. nov., isolated from cryotubes used for collecting air from the upper atmosphere.</title>
        <authorList>
            <person name="Shivaji S."/>
            <person name="Chaturvedi P."/>
            <person name="Begum Z."/>
            <person name="Pindi P.K."/>
            <person name="Manorama R."/>
            <person name="Padmanaban D.A."/>
            <person name="Shouche Y.S."/>
            <person name="Pawar S."/>
            <person name="Vaishampayan P."/>
            <person name="Dutt C.B."/>
            <person name="Datta G.N."/>
            <person name="Manchanda R.K."/>
            <person name="Rao U.R."/>
            <person name="Bhargava P.M."/>
            <person name="Narlikar J.V."/>
        </authorList>
    </citation>
    <scope>NUCLEOTIDE SEQUENCE [LARGE SCALE GENOMIC DNA]</scope>
    <source>
        <strain evidence="13 14">PVAS-1</strain>
    </source>
</reference>
<evidence type="ECO:0000256" key="3">
    <source>
        <dbReference type="ARBA" id="ARBA00006597"/>
    </source>
</evidence>
<dbReference type="Pfam" id="PF02467">
    <property type="entry name" value="Whib"/>
    <property type="match status" value="1"/>
</dbReference>
<keyword evidence="8" id="KW-0805">Transcription regulation</keyword>
<keyword evidence="11" id="KW-0804">Transcription</keyword>
<name>A0A444B2W5_9MICO</name>
<dbReference type="GO" id="GO:0045892">
    <property type="term" value="P:negative regulation of DNA-templated transcription"/>
    <property type="evidence" value="ECO:0007669"/>
    <property type="project" value="TreeGrafter"/>
</dbReference>
<dbReference type="GO" id="GO:0051539">
    <property type="term" value="F:4 iron, 4 sulfur cluster binding"/>
    <property type="evidence" value="ECO:0007669"/>
    <property type="project" value="UniProtKB-KW"/>
</dbReference>
<dbReference type="InterPro" id="IPR034768">
    <property type="entry name" value="4FE4S_WBL"/>
</dbReference>
<evidence type="ECO:0000256" key="2">
    <source>
        <dbReference type="ARBA" id="ARBA00004496"/>
    </source>
</evidence>
<evidence type="ECO:0000256" key="1">
    <source>
        <dbReference type="ARBA" id="ARBA00001966"/>
    </source>
</evidence>
<evidence type="ECO:0000256" key="10">
    <source>
        <dbReference type="ARBA" id="ARBA00023157"/>
    </source>
</evidence>
<dbReference type="GO" id="GO:0046872">
    <property type="term" value="F:metal ion binding"/>
    <property type="evidence" value="ECO:0007669"/>
    <property type="project" value="UniProtKB-KW"/>
</dbReference>
<keyword evidence="6" id="KW-0408">Iron</keyword>